<feature type="transmembrane region" description="Helical" evidence="1">
    <location>
        <begin position="228"/>
        <end position="247"/>
    </location>
</feature>
<proteinExistence type="predicted"/>
<sequence>MSLKEITIKSSRIFSDDGFRFGPFFLKEFFFLCLYTFGNYSYALSLGKISSSAALTIRSFEVSIVYIFGRIVLKDKFNIFKTIAVFLAMIGVISIALDKEFAANIIGFLLVLMSCLSDSTYKVTFKLISGEQASLGEGMLFLSGMALVNLPLNLIPTSILVYFGYDIWQWDSVPWGNFLNFVFLTFVFNIATIFGVAALGPLSIVIGVLCGIPISIFIDVILRGRHLTVTFVIGAVSLITSAILANFHQQLGYLFKGDKSGNEQNI</sequence>
<dbReference type="AlphaFoldDB" id="A0A6V7TTN7"/>
<evidence type="ECO:0000313" key="3">
    <source>
        <dbReference type="Proteomes" id="UP000580250"/>
    </source>
</evidence>
<dbReference type="Proteomes" id="UP000580250">
    <property type="component" value="Unassembled WGS sequence"/>
</dbReference>
<comment type="caution">
    <text evidence="2">The sequence shown here is derived from an EMBL/GenBank/DDBJ whole genome shotgun (WGS) entry which is preliminary data.</text>
</comment>
<feature type="transmembrane region" description="Helical" evidence="1">
    <location>
        <begin position="79"/>
        <end position="97"/>
    </location>
</feature>
<dbReference type="SUPFAM" id="SSF103481">
    <property type="entry name" value="Multidrug resistance efflux transporter EmrE"/>
    <property type="match status" value="1"/>
</dbReference>
<gene>
    <name evidence="2" type="ORF">MENT_LOCUS4393</name>
</gene>
<feature type="transmembrane region" description="Helical" evidence="1">
    <location>
        <begin position="177"/>
        <end position="197"/>
    </location>
</feature>
<dbReference type="InterPro" id="IPR026505">
    <property type="entry name" value="Solute_c_fam_35_mem_F3/F4"/>
</dbReference>
<dbReference type="Gene3D" id="1.10.3730.20">
    <property type="match status" value="1"/>
</dbReference>
<keyword evidence="1" id="KW-0812">Transmembrane</keyword>
<reference evidence="2 3" key="1">
    <citation type="submission" date="2020-08" db="EMBL/GenBank/DDBJ databases">
        <authorList>
            <person name="Koutsovoulos G."/>
            <person name="Danchin GJ E."/>
        </authorList>
    </citation>
    <scope>NUCLEOTIDE SEQUENCE [LARGE SCALE GENOMIC DNA]</scope>
</reference>
<evidence type="ECO:0000256" key="1">
    <source>
        <dbReference type="SAM" id="Phobius"/>
    </source>
</evidence>
<accession>A0A6V7TTN7</accession>
<dbReference type="OrthoDB" id="10062838at2759"/>
<feature type="transmembrane region" description="Helical" evidence="1">
    <location>
        <begin position="141"/>
        <end position="165"/>
    </location>
</feature>
<organism evidence="2 3">
    <name type="scientific">Meloidogyne enterolobii</name>
    <name type="common">Root-knot nematode worm</name>
    <name type="synonym">Meloidogyne mayaguensis</name>
    <dbReference type="NCBI Taxonomy" id="390850"/>
    <lineage>
        <taxon>Eukaryota</taxon>
        <taxon>Metazoa</taxon>
        <taxon>Ecdysozoa</taxon>
        <taxon>Nematoda</taxon>
        <taxon>Chromadorea</taxon>
        <taxon>Rhabditida</taxon>
        <taxon>Tylenchina</taxon>
        <taxon>Tylenchomorpha</taxon>
        <taxon>Tylenchoidea</taxon>
        <taxon>Meloidogynidae</taxon>
        <taxon>Meloidogyninae</taxon>
        <taxon>Meloidogyne</taxon>
    </lineage>
</organism>
<keyword evidence="1" id="KW-1133">Transmembrane helix</keyword>
<name>A0A6V7TTN7_MELEN</name>
<protein>
    <submittedName>
        <fullName evidence="2">Uncharacterized protein</fullName>
    </submittedName>
</protein>
<dbReference type="PANTHER" id="PTHR19346">
    <property type="entry name" value="SUGAR PHOSPHATE TRANSPORTER DOMAIN-CONTAINING PROTEIN"/>
    <property type="match status" value="1"/>
</dbReference>
<feature type="transmembrane region" description="Helical" evidence="1">
    <location>
        <begin position="103"/>
        <end position="121"/>
    </location>
</feature>
<feature type="transmembrane region" description="Helical" evidence="1">
    <location>
        <begin position="21"/>
        <end position="43"/>
    </location>
</feature>
<dbReference type="InterPro" id="IPR037185">
    <property type="entry name" value="EmrE-like"/>
</dbReference>
<dbReference type="PANTHER" id="PTHR19346:SF4">
    <property type="entry name" value="SUGAR PHOSPHATE TRANSPORTER DOMAIN-CONTAINING PROTEIN"/>
    <property type="match status" value="1"/>
</dbReference>
<evidence type="ECO:0000313" key="2">
    <source>
        <dbReference type="EMBL" id="CAD2134474.1"/>
    </source>
</evidence>
<dbReference type="EMBL" id="CAJEWN010000015">
    <property type="protein sequence ID" value="CAD2134474.1"/>
    <property type="molecule type" value="Genomic_DNA"/>
</dbReference>
<keyword evidence="1" id="KW-0472">Membrane</keyword>
<feature type="transmembrane region" description="Helical" evidence="1">
    <location>
        <begin position="204"/>
        <end position="222"/>
    </location>
</feature>